<accession>A0A385DPL0</accession>
<dbReference type="KEGG" id="vg:65115696"/>
<keyword evidence="3" id="KW-1185">Reference proteome</keyword>
<keyword evidence="1" id="KW-1133">Transmembrane helix</keyword>
<feature type="transmembrane region" description="Helical" evidence="1">
    <location>
        <begin position="60"/>
        <end position="81"/>
    </location>
</feature>
<reference evidence="2 3" key="1">
    <citation type="submission" date="2018-07" db="EMBL/GenBank/DDBJ databases">
        <authorList>
            <person name="Burke E.M."/>
            <person name="Good S."/>
            <person name="Jeffords E.T."/>
            <person name="Pearson M."/>
            <person name="Sohlstrom A."/>
            <person name="Westholm D.E."/>
            <person name="Butela K.A."/>
            <person name="Garlena R.A."/>
            <person name="Russell D.A."/>
            <person name="Pope W.H."/>
            <person name="Jacobs-Sera D."/>
            <person name="Hatfull G.F."/>
        </authorList>
    </citation>
    <scope>NUCLEOTIDE SEQUENCE [LARGE SCALE GENOMIC DNA]</scope>
</reference>
<keyword evidence="1" id="KW-0472">Membrane</keyword>
<dbReference type="RefSeq" id="YP_010098028.1">
    <property type="nucleotide sequence ID" value="NC_055763.1"/>
</dbReference>
<evidence type="ECO:0008006" key="4">
    <source>
        <dbReference type="Google" id="ProtNLM"/>
    </source>
</evidence>
<evidence type="ECO:0000313" key="2">
    <source>
        <dbReference type="EMBL" id="AXQ61370.1"/>
    </source>
</evidence>
<evidence type="ECO:0000313" key="3">
    <source>
        <dbReference type="Proteomes" id="UP000263654"/>
    </source>
</evidence>
<feature type="transmembrane region" description="Helical" evidence="1">
    <location>
        <begin position="35"/>
        <end position="54"/>
    </location>
</feature>
<sequence length="106" mass="11255">MTNPNIPNLPPPVPTEAVVEELRAQLEAQPWYRRFANTVTAAAGLLSLLIWTLIANGVEIPGEVGTAIGSALGLLTLLGLLKTPNGITPRGVERVEDAASKVAERY</sequence>
<dbReference type="GeneID" id="65115696"/>
<name>A0A385DPL0_9CAUD</name>
<protein>
    <recommendedName>
        <fullName evidence="4">Holin</fullName>
    </recommendedName>
</protein>
<organism evidence="2 3">
    <name type="scientific">Gordonia phage Marietta</name>
    <dbReference type="NCBI Taxonomy" id="2301558"/>
    <lineage>
        <taxon>Viruses</taxon>
        <taxon>Duplodnaviria</taxon>
        <taxon>Heunggongvirae</taxon>
        <taxon>Uroviricota</taxon>
        <taxon>Caudoviricetes</taxon>
        <taxon>Zierdtviridae</taxon>
        <taxon>Emilbogenvirinae</taxon>
        <taxon>Sukkupivirus</taxon>
        <taxon>Sukkupivirus marietta</taxon>
    </lineage>
</organism>
<proteinExistence type="predicted"/>
<gene>
    <name evidence="2" type="primary">51</name>
    <name evidence="2" type="ORF">SEA_MARIETTA_51</name>
</gene>
<keyword evidence="1" id="KW-0812">Transmembrane</keyword>
<dbReference type="EMBL" id="MH669007">
    <property type="protein sequence ID" value="AXQ61370.1"/>
    <property type="molecule type" value="Genomic_DNA"/>
</dbReference>
<evidence type="ECO:0000256" key="1">
    <source>
        <dbReference type="SAM" id="Phobius"/>
    </source>
</evidence>
<dbReference type="Proteomes" id="UP000263654">
    <property type="component" value="Segment"/>
</dbReference>